<dbReference type="InterPro" id="IPR038109">
    <property type="entry name" value="DNA_bind_recomb_sf"/>
</dbReference>
<comment type="caution">
    <text evidence="3">The sequence shown here is derived from an EMBL/GenBank/DDBJ whole genome shotgun (WGS) entry which is preliminary data.</text>
</comment>
<dbReference type="Gene3D" id="3.40.50.1390">
    <property type="entry name" value="Resolvase, N-terminal catalytic domain"/>
    <property type="match status" value="1"/>
</dbReference>
<sequence>MTTSVVAARSEVPRSLVLTGDRGEGPRSLTGLRGGRYARKSAYRGKSARRGFSVREQLDASQADADRLGVGIVEDFVDDDRSASRFRDREREEFERMIEWIRGGKLDIVFVWASTRLQRELDVYVRLRNTCAKHGVLWCYGGKVYDLSNKDDRFRTGLDALIGEREVDELRDNVKRTLRANAASGRPHGVTPYGYRRVYDAQTGAFIRVEKDPEQAPIVKEICKRVANGEAYKTIAADLNKRCVPAPALRWTKGMVVRLSHNKPSKPEHLPLWSETVERLALGEDQLAIARDYNERCEPLIAAIWHGATIKDYATDVRYTGARTHHGQVTKEEAWPEIVPKRVFVKCQSIIAAKGSKPTNSRPGMARYFLSGIMGCSSCRVPVVSNPTDYGMNYQCKQPGQDGEKGYHVSGKQAPIDEYVRGELFDWIASPAFVEAYTKGDEELQKKIADAEAEAELLKGRLKEFRDKAIAGELSADSLAAIESGLMPKINEAEKTAKALRAPDVVADLAGAASREEVEGAWEQLTIAQQRLIVESLLEVTLHPVGKGRHSRAGVPISSYVTVVRKSLRPTVTEQTQLAKAA</sequence>
<dbReference type="Gene3D" id="3.90.1750.20">
    <property type="entry name" value="Putative Large Serine Recombinase, Chain B, Domain 2"/>
    <property type="match status" value="1"/>
</dbReference>
<dbReference type="Proteomes" id="UP001142400">
    <property type="component" value="Unassembled WGS sequence"/>
</dbReference>
<dbReference type="Pfam" id="PF00239">
    <property type="entry name" value="Resolvase"/>
    <property type="match status" value="1"/>
</dbReference>
<dbReference type="AlphaFoldDB" id="A0A9X2LXW2"/>
<evidence type="ECO:0000259" key="2">
    <source>
        <dbReference type="SMART" id="SM00857"/>
    </source>
</evidence>
<feature type="domain" description="Resolvase/invertase-type recombinase catalytic" evidence="2">
    <location>
        <begin position="34"/>
        <end position="187"/>
    </location>
</feature>
<dbReference type="CDD" id="cd00338">
    <property type="entry name" value="Ser_Recombinase"/>
    <property type="match status" value="1"/>
</dbReference>
<reference evidence="3" key="1">
    <citation type="submission" date="2022-06" db="EMBL/GenBank/DDBJ databases">
        <title>WGS of actinobacteria.</title>
        <authorList>
            <person name="Thawai C."/>
        </authorList>
    </citation>
    <scope>NUCLEOTIDE SEQUENCE</scope>
    <source>
        <strain evidence="3">DSM 42010</strain>
    </source>
</reference>
<dbReference type="InterPro" id="IPR050639">
    <property type="entry name" value="SSR_resolvase"/>
</dbReference>
<dbReference type="InterPro" id="IPR011109">
    <property type="entry name" value="DNA_bind_recombinase_dom"/>
</dbReference>
<dbReference type="EMBL" id="JANIIC010000011">
    <property type="protein sequence ID" value="MCQ8829834.1"/>
    <property type="molecule type" value="Genomic_DNA"/>
</dbReference>
<organism evidence="3 4">
    <name type="scientific">Streptomyces malaysiensis subsp. samsunensis</name>
    <dbReference type="NCBI Taxonomy" id="459658"/>
    <lineage>
        <taxon>Bacteria</taxon>
        <taxon>Bacillati</taxon>
        <taxon>Actinomycetota</taxon>
        <taxon>Actinomycetes</taxon>
        <taxon>Kitasatosporales</taxon>
        <taxon>Streptomycetaceae</taxon>
        <taxon>Streptomyces</taxon>
        <taxon>Streptomyces violaceusniger group</taxon>
    </lineage>
</organism>
<dbReference type="InterPro" id="IPR006119">
    <property type="entry name" value="Resolv_N"/>
</dbReference>
<dbReference type="GO" id="GO:0003677">
    <property type="term" value="F:DNA binding"/>
    <property type="evidence" value="ECO:0007669"/>
    <property type="project" value="InterPro"/>
</dbReference>
<proteinExistence type="predicted"/>
<dbReference type="SMART" id="SM00857">
    <property type="entry name" value="Resolvase"/>
    <property type="match status" value="1"/>
</dbReference>
<evidence type="ECO:0000313" key="4">
    <source>
        <dbReference type="Proteomes" id="UP001142400"/>
    </source>
</evidence>
<dbReference type="Pfam" id="PF07508">
    <property type="entry name" value="Recombinase"/>
    <property type="match status" value="1"/>
</dbReference>
<feature type="coiled-coil region" evidence="1">
    <location>
        <begin position="434"/>
        <end position="468"/>
    </location>
</feature>
<dbReference type="SUPFAM" id="SSF53041">
    <property type="entry name" value="Resolvase-like"/>
    <property type="match status" value="1"/>
</dbReference>
<gene>
    <name evidence="3" type="ORF">NQU54_12240</name>
</gene>
<evidence type="ECO:0000256" key="1">
    <source>
        <dbReference type="SAM" id="Coils"/>
    </source>
</evidence>
<accession>A0A9X2LXW2</accession>
<name>A0A9X2LXW2_STRMQ</name>
<dbReference type="PANTHER" id="PTHR30461:SF23">
    <property type="entry name" value="DNA RECOMBINASE-RELATED"/>
    <property type="match status" value="1"/>
</dbReference>
<evidence type="ECO:0000313" key="3">
    <source>
        <dbReference type="EMBL" id="MCQ8829834.1"/>
    </source>
</evidence>
<dbReference type="PANTHER" id="PTHR30461">
    <property type="entry name" value="DNA-INVERTASE FROM LAMBDOID PROPHAGE"/>
    <property type="match status" value="1"/>
</dbReference>
<dbReference type="RefSeq" id="WP_257631147.1">
    <property type="nucleotide sequence ID" value="NZ_JANIIC010000011.1"/>
</dbReference>
<protein>
    <submittedName>
        <fullName evidence="3">Recombinase family protein</fullName>
    </submittedName>
</protein>
<keyword evidence="4" id="KW-1185">Reference proteome</keyword>
<keyword evidence="1" id="KW-0175">Coiled coil</keyword>
<dbReference type="InterPro" id="IPR036162">
    <property type="entry name" value="Resolvase-like_N_sf"/>
</dbReference>
<dbReference type="GO" id="GO:0000150">
    <property type="term" value="F:DNA strand exchange activity"/>
    <property type="evidence" value="ECO:0007669"/>
    <property type="project" value="InterPro"/>
</dbReference>